<protein>
    <submittedName>
        <fullName evidence="1">Uncharacterized protein</fullName>
    </submittedName>
</protein>
<name>W1J5S0_9GAMM</name>
<dbReference type="EMBL" id="CBXE010000195">
    <property type="protein sequence ID" value="CDL86102.1"/>
    <property type="molecule type" value="Genomic_DNA"/>
</dbReference>
<reference evidence="1 2" key="1">
    <citation type="submission" date="2013-11" db="EMBL/GenBank/DDBJ databases">
        <title>Draft genome sequence and annotation of the entomopathogenic bacterium, Xenorhabdus cabanillasi strain JM26.</title>
        <authorList>
            <person name="Gualtieri M."/>
            <person name="Ogier J.C."/>
            <person name="Pages S."/>
            <person name="Givaudan A."/>
            <person name="Gaudriault S."/>
        </authorList>
    </citation>
    <scope>NUCLEOTIDE SEQUENCE [LARGE SCALE GENOMIC DNA]</scope>
    <source>
        <strain evidence="1 2">JM26</strain>
    </source>
</reference>
<organism evidence="1 2">
    <name type="scientific">Xenorhabdus cabanillasii JM26</name>
    <dbReference type="NCBI Taxonomy" id="1427517"/>
    <lineage>
        <taxon>Bacteria</taxon>
        <taxon>Pseudomonadati</taxon>
        <taxon>Pseudomonadota</taxon>
        <taxon>Gammaproteobacteria</taxon>
        <taxon>Enterobacterales</taxon>
        <taxon>Morganellaceae</taxon>
        <taxon>Xenorhabdus</taxon>
    </lineage>
</organism>
<evidence type="ECO:0000313" key="1">
    <source>
        <dbReference type="EMBL" id="CDL86102.1"/>
    </source>
</evidence>
<evidence type="ECO:0000313" key="2">
    <source>
        <dbReference type="Proteomes" id="UP000019197"/>
    </source>
</evidence>
<accession>W1J5S0</accession>
<dbReference type="AlphaFoldDB" id="W1J5S0"/>
<gene>
    <name evidence="1" type="ORF">XCR1_2740004</name>
</gene>
<sequence>MDNFLSGALPPPGVHILFYGGNIHYNRIRK</sequence>
<comment type="caution">
    <text evidence="1">The sequence shown here is derived from an EMBL/GenBank/DDBJ whole genome shotgun (WGS) entry which is preliminary data.</text>
</comment>
<dbReference type="Proteomes" id="UP000019197">
    <property type="component" value="Unassembled WGS sequence"/>
</dbReference>
<proteinExistence type="predicted"/>